<keyword evidence="4" id="KW-1185">Reference proteome</keyword>
<dbReference type="EMBL" id="KN847475">
    <property type="protein sequence ID" value="KIX09270.1"/>
    <property type="molecule type" value="Genomic_DNA"/>
</dbReference>
<dbReference type="HOGENOM" id="CLU_033077_0_0_1"/>
<feature type="domain" description="Integrase zinc-binding" evidence="2">
    <location>
        <begin position="245"/>
        <end position="292"/>
    </location>
</feature>
<name>A0A0D2JIK9_9EURO</name>
<feature type="compositionally biased region" description="Polar residues" evidence="1">
    <location>
        <begin position="316"/>
        <end position="390"/>
    </location>
</feature>
<dbReference type="RefSeq" id="XP_013276406.1">
    <property type="nucleotide sequence ID" value="XM_013420952.1"/>
</dbReference>
<feature type="region of interest" description="Disordered" evidence="1">
    <location>
        <begin position="418"/>
        <end position="449"/>
    </location>
</feature>
<evidence type="ECO:0000259" key="2">
    <source>
        <dbReference type="Pfam" id="PF17921"/>
    </source>
</evidence>
<reference evidence="3 4" key="1">
    <citation type="submission" date="2015-01" db="EMBL/GenBank/DDBJ databases">
        <title>The Genome Sequence of Rhinocladiella mackenzie CBS 650.93.</title>
        <authorList>
            <consortium name="The Broad Institute Genomics Platform"/>
            <person name="Cuomo C."/>
            <person name="de Hoog S."/>
            <person name="Gorbushina A."/>
            <person name="Stielow B."/>
            <person name="Teixiera M."/>
            <person name="Abouelleil A."/>
            <person name="Chapman S.B."/>
            <person name="Priest M."/>
            <person name="Young S.K."/>
            <person name="Wortman J."/>
            <person name="Nusbaum C."/>
            <person name="Birren B."/>
        </authorList>
    </citation>
    <scope>NUCLEOTIDE SEQUENCE [LARGE SCALE GENOMIC DNA]</scope>
    <source>
        <strain evidence="3 4">CBS 650.93</strain>
    </source>
</reference>
<protein>
    <recommendedName>
        <fullName evidence="2">Integrase zinc-binding domain-containing protein</fullName>
    </recommendedName>
</protein>
<feature type="region of interest" description="Disordered" evidence="1">
    <location>
        <begin position="105"/>
        <end position="143"/>
    </location>
</feature>
<dbReference type="InterPro" id="IPR041588">
    <property type="entry name" value="Integrase_H2C2"/>
</dbReference>
<evidence type="ECO:0000313" key="3">
    <source>
        <dbReference type="EMBL" id="KIX09270.1"/>
    </source>
</evidence>
<dbReference type="AlphaFoldDB" id="A0A0D2JIK9"/>
<feature type="region of interest" description="Disordered" evidence="1">
    <location>
        <begin position="294"/>
        <end position="393"/>
    </location>
</feature>
<sequence length="449" mass="50021">MTGYAPRSSQDYNTFFQNPHLAISHYSNGDGISYLYSHGQVPYQTVNTPCTAYSTTYAPSQGSLSTPMYMPSLSGLPGQYPITNNRVPTLPSQSRPLLHPSYYTTSSSNHRTAVPHQPRLIPPRELNQMDGTESQDSPNEDTMLSEPVVPPLEGYPDVHKFDELIQRYVEDLSPKKQDKALIHARRAANIRQVLIDKKTTSIESAQFRFWVKKMFTLQPTDGKTPEKLRRVCHEGKPVAVREKLFKILTKAHKQCQHGGRDKTSAQVRRMYSWVPKELISRFVKLCPTCQVRRCTNRNSPRGSERSPEEHRDAPSPETSSTANSRKNSATANQPTVNGNSLLQTAPCNSSATFQQQNRWMTPLSSQHGEASRSASMSTDNHISTHDSYNTIPPMPMNCTKATPPGVTFSSLNPFGNVTTSSSTHGSDSIGRGHVPTDHGYGTQVEARYL</sequence>
<proteinExistence type="predicted"/>
<dbReference type="Gene3D" id="1.10.340.70">
    <property type="match status" value="1"/>
</dbReference>
<accession>A0A0D2JIK9</accession>
<feature type="compositionally biased region" description="Polar residues" evidence="1">
    <location>
        <begin position="129"/>
        <end position="142"/>
    </location>
</feature>
<dbReference type="Proteomes" id="UP000053617">
    <property type="component" value="Unassembled WGS sequence"/>
</dbReference>
<evidence type="ECO:0000313" key="4">
    <source>
        <dbReference type="Proteomes" id="UP000053617"/>
    </source>
</evidence>
<gene>
    <name evidence="3" type="ORF">Z518_00349</name>
</gene>
<organism evidence="3 4">
    <name type="scientific">Rhinocladiella mackenziei CBS 650.93</name>
    <dbReference type="NCBI Taxonomy" id="1442369"/>
    <lineage>
        <taxon>Eukaryota</taxon>
        <taxon>Fungi</taxon>
        <taxon>Dikarya</taxon>
        <taxon>Ascomycota</taxon>
        <taxon>Pezizomycotina</taxon>
        <taxon>Eurotiomycetes</taxon>
        <taxon>Chaetothyriomycetidae</taxon>
        <taxon>Chaetothyriales</taxon>
        <taxon>Herpotrichiellaceae</taxon>
        <taxon>Rhinocladiella</taxon>
    </lineage>
</organism>
<feature type="compositionally biased region" description="Basic and acidic residues" evidence="1">
    <location>
        <begin position="302"/>
        <end position="314"/>
    </location>
</feature>
<dbReference type="OrthoDB" id="2499658at2759"/>
<dbReference type="VEuPathDB" id="FungiDB:Z518_00349"/>
<dbReference type="Pfam" id="PF17921">
    <property type="entry name" value="Integrase_H2C2"/>
    <property type="match status" value="1"/>
</dbReference>
<dbReference type="GeneID" id="25288420"/>
<evidence type="ECO:0000256" key="1">
    <source>
        <dbReference type="SAM" id="MobiDB-lite"/>
    </source>
</evidence>